<organism evidence="3 4">
    <name type="scientific">Saprolegnia diclina (strain VS20)</name>
    <dbReference type="NCBI Taxonomy" id="1156394"/>
    <lineage>
        <taxon>Eukaryota</taxon>
        <taxon>Sar</taxon>
        <taxon>Stramenopiles</taxon>
        <taxon>Oomycota</taxon>
        <taxon>Saprolegniomycetes</taxon>
        <taxon>Saprolegniales</taxon>
        <taxon>Saprolegniaceae</taxon>
        <taxon>Saprolegnia</taxon>
    </lineage>
</organism>
<dbReference type="GeneID" id="19948247"/>
<dbReference type="EMBL" id="JH767152">
    <property type="protein sequence ID" value="EQC35295.1"/>
    <property type="molecule type" value="Genomic_DNA"/>
</dbReference>
<dbReference type="SUPFAM" id="SSF49468">
    <property type="entry name" value="VHL"/>
    <property type="match status" value="2"/>
</dbReference>
<dbReference type="InterPro" id="IPR045052">
    <property type="entry name" value="Copine"/>
</dbReference>
<evidence type="ECO:0000256" key="1">
    <source>
        <dbReference type="SAM" id="MobiDB-lite"/>
    </source>
</evidence>
<keyword evidence="4" id="KW-1185">Reference proteome</keyword>
<accession>T0QN89</accession>
<dbReference type="PANTHER" id="PTHR10857:SF106">
    <property type="entry name" value="C2 DOMAIN-CONTAINING PROTEIN"/>
    <property type="match status" value="1"/>
</dbReference>
<dbReference type="GO" id="GO:0005886">
    <property type="term" value="C:plasma membrane"/>
    <property type="evidence" value="ECO:0007669"/>
    <property type="project" value="TreeGrafter"/>
</dbReference>
<dbReference type="InterPro" id="IPR035892">
    <property type="entry name" value="C2_domain_sf"/>
</dbReference>
<reference evidence="3 4" key="1">
    <citation type="submission" date="2012-04" db="EMBL/GenBank/DDBJ databases">
        <title>The Genome Sequence of Saprolegnia declina VS20.</title>
        <authorList>
            <consortium name="The Broad Institute Genome Sequencing Platform"/>
            <person name="Russ C."/>
            <person name="Nusbaum C."/>
            <person name="Tyler B."/>
            <person name="van West P."/>
            <person name="Dieguez-Uribeondo J."/>
            <person name="de Bruijn I."/>
            <person name="Tripathy S."/>
            <person name="Jiang R."/>
            <person name="Young S.K."/>
            <person name="Zeng Q."/>
            <person name="Gargeya S."/>
            <person name="Fitzgerald M."/>
            <person name="Haas B."/>
            <person name="Abouelleil A."/>
            <person name="Alvarado L."/>
            <person name="Arachchi H.M."/>
            <person name="Berlin A."/>
            <person name="Chapman S.B."/>
            <person name="Goldberg J."/>
            <person name="Griggs A."/>
            <person name="Gujja S."/>
            <person name="Hansen M."/>
            <person name="Howarth C."/>
            <person name="Imamovic A."/>
            <person name="Larimer J."/>
            <person name="McCowen C."/>
            <person name="Montmayeur A."/>
            <person name="Murphy C."/>
            <person name="Neiman D."/>
            <person name="Pearson M."/>
            <person name="Priest M."/>
            <person name="Roberts A."/>
            <person name="Saif S."/>
            <person name="Shea T."/>
            <person name="Sisk P."/>
            <person name="Sykes S."/>
            <person name="Wortman J."/>
            <person name="Nusbaum C."/>
            <person name="Birren B."/>
        </authorList>
    </citation>
    <scope>NUCLEOTIDE SEQUENCE [LARGE SCALE GENOMIC DNA]</scope>
    <source>
        <strain evidence="3 4">VS20</strain>
    </source>
</reference>
<feature type="compositionally biased region" description="Low complexity" evidence="1">
    <location>
        <begin position="538"/>
        <end position="551"/>
    </location>
</feature>
<gene>
    <name evidence="3" type="ORF">SDRG_07520</name>
</gene>
<dbReference type="Pfam" id="PF00168">
    <property type="entry name" value="C2"/>
    <property type="match status" value="2"/>
</dbReference>
<name>T0QN89_SAPDV</name>
<dbReference type="VEuPathDB" id="FungiDB:SDRG_07520"/>
<evidence type="ECO:0000313" key="4">
    <source>
        <dbReference type="Proteomes" id="UP000030762"/>
    </source>
</evidence>
<dbReference type="InterPro" id="IPR037768">
    <property type="entry name" value="C2B_Copine"/>
</dbReference>
<dbReference type="AlphaFoldDB" id="T0QN89"/>
<dbReference type="CDD" id="cd04047">
    <property type="entry name" value="C2B_Copine"/>
    <property type="match status" value="1"/>
</dbReference>
<dbReference type="Pfam" id="PF01847">
    <property type="entry name" value="VHL"/>
    <property type="match status" value="2"/>
</dbReference>
<evidence type="ECO:0000313" key="3">
    <source>
        <dbReference type="EMBL" id="EQC35295.1"/>
    </source>
</evidence>
<dbReference type="InParanoid" id="T0QN89"/>
<dbReference type="PANTHER" id="PTHR10857">
    <property type="entry name" value="COPINE"/>
    <property type="match status" value="1"/>
</dbReference>
<dbReference type="InterPro" id="IPR037140">
    <property type="entry name" value="VHL_beta_dom_sf"/>
</dbReference>
<sequence length="551" mass="60120">MATAPVELTISATGLARGCDAFAVVYFNDTIVGRTEVRKNTPAPGFVKSFKLDVAQHGNEGYFVKIELYHESDEDHPELQRQKLLGHIVLPLPDIAAQINNPITMPLTSHHDHGTGAVLQLRTEYIGLNADVAMVQFAGAELPGPDNSGLPNPLLVIKRIVSDGSYVAVFRSEVHKQTSNPLWEKRNVPVQRLCNGDYKRPLLFQVVHHEKSTQKLIGQVTATLYDLLNGSVRSLPLRNGERFAGSLNVAFLQVANEPDYVGYAQGPCEITHLQGLRTAGKPLDQQSSYAAYGAPAQEVALPIAQMSAMKLQPDVVPTATAYPVPAPGGQYPEASPIATPVNWMLKTVTQDSDTPTQVTFINSFVAPVDIAWVDYDGNETIYNRIEPGQKYTQDTYAKHVWLLATPTHGPLAYYTAAPEATFVDILGPNALGVGPQCTAITSGSAGAPIKLVFVNNTPRIIGIAWVDEAGQEIEYAQVHPRQSYVQDTYANHVWKAHYADSNIPLVYFRGSPISEQVDIRGHNSMVHTPLGHTGGPYQGQPPYQGQQPYGY</sequence>
<dbReference type="SUPFAM" id="SSF49562">
    <property type="entry name" value="C2 domain (Calcium/lipid-binding domain, CaLB)"/>
    <property type="match status" value="2"/>
</dbReference>
<dbReference type="GO" id="GO:0005544">
    <property type="term" value="F:calcium-dependent phospholipid binding"/>
    <property type="evidence" value="ECO:0007669"/>
    <property type="project" value="InterPro"/>
</dbReference>
<dbReference type="RefSeq" id="XP_008611579.1">
    <property type="nucleotide sequence ID" value="XM_008613357.1"/>
</dbReference>
<dbReference type="InterPro" id="IPR036208">
    <property type="entry name" value="VHL_sf"/>
</dbReference>
<dbReference type="InterPro" id="IPR024053">
    <property type="entry name" value="VHL_beta_dom"/>
</dbReference>
<dbReference type="SMART" id="SM00239">
    <property type="entry name" value="C2"/>
    <property type="match status" value="2"/>
</dbReference>
<dbReference type="Proteomes" id="UP000030762">
    <property type="component" value="Unassembled WGS sequence"/>
</dbReference>
<dbReference type="OrthoDB" id="5855668at2759"/>
<dbReference type="GO" id="GO:0071277">
    <property type="term" value="P:cellular response to calcium ion"/>
    <property type="evidence" value="ECO:0007669"/>
    <property type="project" value="TreeGrafter"/>
</dbReference>
<feature type="domain" description="C2" evidence="2">
    <location>
        <begin position="112"/>
        <end position="237"/>
    </location>
</feature>
<dbReference type="Gene3D" id="2.60.40.780">
    <property type="entry name" value="von Hippel-Lindau disease tumour suppressor, beta domain"/>
    <property type="match status" value="2"/>
</dbReference>
<dbReference type="eggNOG" id="KOG1327">
    <property type="taxonomic scope" value="Eukaryota"/>
</dbReference>
<dbReference type="InterPro" id="IPR000008">
    <property type="entry name" value="C2_dom"/>
</dbReference>
<feature type="region of interest" description="Disordered" evidence="1">
    <location>
        <begin position="524"/>
        <end position="551"/>
    </location>
</feature>
<evidence type="ECO:0000259" key="2">
    <source>
        <dbReference type="PROSITE" id="PS50004"/>
    </source>
</evidence>
<dbReference type="Gene3D" id="2.60.40.150">
    <property type="entry name" value="C2 domain"/>
    <property type="match status" value="2"/>
</dbReference>
<proteinExistence type="predicted"/>
<feature type="domain" description="C2" evidence="2">
    <location>
        <begin position="1"/>
        <end position="107"/>
    </location>
</feature>
<dbReference type="STRING" id="1156394.T0QN89"/>
<protein>
    <recommendedName>
        <fullName evidence="2">C2 domain-containing protein</fullName>
    </recommendedName>
</protein>
<dbReference type="OMA" id="PPQWQSG"/>
<dbReference type="PROSITE" id="PS50004">
    <property type="entry name" value="C2"/>
    <property type="match status" value="2"/>
</dbReference>